<dbReference type="Proteomes" id="UP000199207">
    <property type="component" value="Unassembled WGS sequence"/>
</dbReference>
<protein>
    <submittedName>
        <fullName evidence="3">Lysophospholipase L1</fullName>
    </submittedName>
</protein>
<dbReference type="Pfam" id="PF13472">
    <property type="entry name" value="Lipase_GDSL_2"/>
    <property type="match status" value="1"/>
</dbReference>
<dbReference type="PANTHER" id="PTHR43784:SF2">
    <property type="entry name" value="GDSL-LIKE LIPASE_ACYLHYDROLASE, PUTATIVE (AFU_ORTHOLOGUE AFUA_2G00820)-RELATED"/>
    <property type="match status" value="1"/>
</dbReference>
<proteinExistence type="predicted"/>
<gene>
    <name evidence="3" type="ORF">SAMN05421773_109142</name>
</gene>
<dbReference type="EMBL" id="FOLM01000009">
    <property type="protein sequence ID" value="SFD08350.1"/>
    <property type="molecule type" value="Genomic_DNA"/>
</dbReference>
<dbReference type="InterPro" id="IPR036514">
    <property type="entry name" value="SGNH_hydro_sf"/>
</dbReference>
<feature type="compositionally biased region" description="Low complexity" evidence="1">
    <location>
        <begin position="297"/>
        <end position="319"/>
    </location>
</feature>
<dbReference type="RefSeq" id="WP_093839766.1">
    <property type="nucleotide sequence ID" value="NZ_FOLM01000009.1"/>
</dbReference>
<dbReference type="AlphaFoldDB" id="A0A1I1PQR0"/>
<evidence type="ECO:0000313" key="3">
    <source>
        <dbReference type="EMBL" id="SFD08350.1"/>
    </source>
</evidence>
<name>A0A1I1PQR0_9ACTN</name>
<dbReference type="OrthoDB" id="3465773at2"/>
<feature type="compositionally biased region" description="Pro residues" evidence="1">
    <location>
        <begin position="327"/>
        <end position="338"/>
    </location>
</feature>
<dbReference type="Gene3D" id="3.40.50.1110">
    <property type="entry name" value="SGNH hydrolase"/>
    <property type="match status" value="1"/>
</dbReference>
<dbReference type="STRING" id="910347.SAMN05421773_109142"/>
<evidence type="ECO:0000256" key="1">
    <source>
        <dbReference type="SAM" id="MobiDB-lite"/>
    </source>
</evidence>
<sequence>MTAPGPGPAGLRFTALGDSLTEGVGDPLPGGGWRGWAALLAESLGSPGRPVRLANLARSGARTGDTAEEQLTEARRHRPHLASVIVGGNDILRSAFDLHRSTRDLDLLIGTLAADGAVVLTACLPDPGRMLRLPAAVARPLSRRMRSVNEVVHQLSRRHDALHAHFADHPVAGDRAAWSVDRLHPSERGHRLLAREFHALLTARGLTAGPPPDDRTDQPPPTPAADLRWMATRGARWALDRSRDLLPGLVRLAAVETAHRVRGTTDRLDAAARASVRAALLATAAAPAAAPGPGPRAPSGAVPSAVPSAAPAGAGPGRARPARRTAPLPPPLRPPPLPGRTVPAVADLARCPP</sequence>
<feature type="domain" description="SGNH hydrolase-type esterase" evidence="2">
    <location>
        <begin position="15"/>
        <end position="192"/>
    </location>
</feature>
<dbReference type="InterPro" id="IPR053140">
    <property type="entry name" value="GDSL_Rv0518-like"/>
</dbReference>
<evidence type="ECO:0000313" key="4">
    <source>
        <dbReference type="Proteomes" id="UP000199207"/>
    </source>
</evidence>
<keyword evidence="4" id="KW-1185">Reference proteome</keyword>
<feature type="region of interest" description="Disordered" evidence="1">
    <location>
        <begin position="287"/>
        <end position="353"/>
    </location>
</feature>
<evidence type="ECO:0000259" key="2">
    <source>
        <dbReference type="Pfam" id="PF13472"/>
    </source>
</evidence>
<reference evidence="3 4" key="1">
    <citation type="submission" date="2016-10" db="EMBL/GenBank/DDBJ databases">
        <authorList>
            <person name="de Groot N.N."/>
        </authorList>
    </citation>
    <scope>NUCLEOTIDE SEQUENCE [LARGE SCALE GENOMIC DNA]</scope>
    <source>
        <strain evidence="3 4">CGMCC 4.5739</strain>
    </source>
</reference>
<dbReference type="InterPro" id="IPR013830">
    <property type="entry name" value="SGNH_hydro"/>
</dbReference>
<dbReference type="SUPFAM" id="SSF52266">
    <property type="entry name" value="SGNH hydrolase"/>
    <property type="match status" value="1"/>
</dbReference>
<dbReference type="CDD" id="cd01832">
    <property type="entry name" value="SGNH_hydrolase_like_1"/>
    <property type="match status" value="1"/>
</dbReference>
<feature type="region of interest" description="Disordered" evidence="1">
    <location>
        <begin position="205"/>
        <end position="224"/>
    </location>
</feature>
<dbReference type="PANTHER" id="PTHR43784">
    <property type="entry name" value="GDSL-LIKE LIPASE/ACYLHYDROLASE, PUTATIVE (AFU_ORTHOLOGUE AFUA_2G00820)-RELATED"/>
    <property type="match status" value="1"/>
</dbReference>
<organism evidence="3 4">
    <name type="scientific">Streptomyces aidingensis</name>
    <dbReference type="NCBI Taxonomy" id="910347"/>
    <lineage>
        <taxon>Bacteria</taxon>
        <taxon>Bacillati</taxon>
        <taxon>Actinomycetota</taxon>
        <taxon>Actinomycetes</taxon>
        <taxon>Kitasatosporales</taxon>
        <taxon>Streptomycetaceae</taxon>
        <taxon>Streptomyces</taxon>
    </lineage>
</organism>
<accession>A0A1I1PQR0</accession>